<feature type="region of interest" description="Disordered" evidence="1">
    <location>
        <begin position="140"/>
        <end position="165"/>
    </location>
</feature>
<feature type="compositionally biased region" description="Acidic residues" evidence="1">
    <location>
        <begin position="337"/>
        <end position="346"/>
    </location>
</feature>
<evidence type="ECO:0000313" key="3">
    <source>
        <dbReference type="Proteomes" id="UP000289600"/>
    </source>
</evidence>
<feature type="compositionally biased region" description="Acidic residues" evidence="1">
    <location>
        <begin position="265"/>
        <end position="280"/>
    </location>
</feature>
<organism evidence="2 3">
    <name type="scientific">Moumouvirus australiensis</name>
    <dbReference type="NCBI Taxonomy" id="2109587"/>
    <lineage>
        <taxon>Viruses</taxon>
        <taxon>Varidnaviria</taxon>
        <taxon>Bamfordvirae</taxon>
        <taxon>Nucleocytoviricota</taxon>
        <taxon>Megaviricetes</taxon>
        <taxon>Imitervirales</taxon>
        <taxon>Mimiviridae</taxon>
        <taxon>Megamimivirinae</taxon>
        <taxon>Moumouvirus</taxon>
        <taxon>Moumouvirus australiense</taxon>
    </lineage>
</organism>
<keyword evidence="3" id="KW-1185">Reference proteome</keyword>
<feature type="compositionally biased region" description="Basic residues" evidence="1">
    <location>
        <begin position="384"/>
        <end position="398"/>
    </location>
</feature>
<feature type="compositionally biased region" description="Basic and acidic residues" evidence="1">
    <location>
        <begin position="155"/>
        <end position="165"/>
    </location>
</feature>
<protein>
    <submittedName>
        <fullName evidence="2">Uncharacterized protein</fullName>
    </submittedName>
</protein>
<evidence type="ECO:0000313" key="2">
    <source>
        <dbReference type="EMBL" id="AVL94693.1"/>
    </source>
</evidence>
<name>A0A2P1ELC6_9VIRU</name>
<sequence length="398" mass="45638">MSKAGKKSFKSSSPTSSDSNKKVPIYRYKNVDFQNMDISDLKKGEGQPICYLNYKDEKHGETKLLVQTGEIKITDGGVPGKHPKYYPTDDKREFIKVPLDDSQPACVELRKHLERADEYFGSDSVRMQVFGKKAGSYQYQPLIRTPQEQDNDDEDNKKKGDKEKKPRHDFVKLKFNMVGSEENRANKTKLLELNNGKKEPVKADTITEIYNHIKFLSEVKIIFYYAKLWANTSKAQGASKILYGVGLKAMVIQFTPNKGKGIDMDTLEFDETDDDNDDENNNVSPKKSPSKSKSKLDDDDDDDDDNDDDNNEDDNEEDEEPEVKQDKKSSKKKVVEEDNEDEEEEEQPKSKKKDDKKSKKPVKKSSKKVESEDDEEEEEEEVKPKKRTSKNKSPSKSK</sequence>
<feature type="compositionally biased region" description="Acidic residues" evidence="1">
    <location>
        <begin position="297"/>
        <end position="321"/>
    </location>
</feature>
<gene>
    <name evidence="2" type="ORF">mc_307</name>
</gene>
<dbReference type="EMBL" id="MG807320">
    <property type="protein sequence ID" value="AVL94693.1"/>
    <property type="molecule type" value="Genomic_DNA"/>
</dbReference>
<feature type="compositionally biased region" description="Basic and acidic residues" evidence="1">
    <location>
        <begin position="347"/>
        <end position="357"/>
    </location>
</feature>
<feature type="compositionally biased region" description="Acidic residues" evidence="1">
    <location>
        <begin position="371"/>
        <end position="381"/>
    </location>
</feature>
<feature type="region of interest" description="Disordered" evidence="1">
    <location>
        <begin position="257"/>
        <end position="398"/>
    </location>
</feature>
<proteinExistence type="predicted"/>
<accession>A0A2P1ELC6</accession>
<reference evidence="3" key="1">
    <citation type="submission" date="2018-01" db="EMBL/GenBank/DDBJ databases">
        <title>Testimony of 'menage a trois' revealed by the proteome of Megavirus virophage.</title>
        <authorList>
            <person name="Jeudy S."/>
            <person name="Bertaux L."/>
            <person name="Alempic J.-M."/>
            <person name="Lartigue A."/>
            <person name="Legendre M."/>
            <person name="Philippe N."/>
            <person name="Beucher L."/>
            <person name="Biondi E."/>
            <person name="Juul S."/>
            <person name="Turner D."/>
            <person name="Coute Y."/>
            <person name="Claverie J.-M."/>
            <person name="Abergel C."/>
        </authorList>
    </citation>
    <scope>NUCLEOTIDE SEQUENCE [LARGE SCALE GENOMIC DNA]</scope>
</reference>
<feature type="region of interest" description="Disordered" evidence="1">
    <location>
        <begin position="1"/>
        <end position="21"/>
    </location>
</feature>
<evidence type="ECO:0000256" key="1">
    <source>
        <dbReference type="SAM" id="MobiDB-lite"/>
    </source>
</evidence>
<dbReference type="Proteomes" id="UP000289600">
    <property type="component" value="Segment"/>
</dbReference>
<feature type="compositionally biased region" description="Basic and acidic residues" evidence="1">
    <location>
        <begin position="322"/>
        <end position="336"/>
    </location>
</feature>